<gene>
    <name evidence="2" type="ORF">GCM10025868_25930</name>
</gene>
<sequence length="121" mass="12960">MGRLGHVGQVALDDLDQRDQRVEPADPLGGGRERRTAQQAGDAVAARLALLRPHQADRPHARQVGEQPLQHGLADEAGDAGQQDAPSVEPCPAAARDALLSRSTHLPTACRHRRSSNHEHG</sequence>
<evidence type="ECO:0000313" key="3">
    <source>
        <dbReference type="Proteomes" id="UP001157017"/>
    </source>
</evidence>
<organism evidence="2 3">
    <name type="scientific">Angustibacter aerolatus</name>
    <dbReference type="NCBI Taxonomy" id="1162965"/>
    <lineage>
        <taxon>Bacteria</taxon>
        <taxon>Bacillati</taxon>
        <taxon>Actinomycetota</taxon>
        <taxon>Actinomycetes</taxon>
        <taxon>Kineosporiales</taxon>
        <taxon>Kineosporiaceae</taxon>
    </lineage>
</organism>
<accession>A0ABQ6JGM9</accession>
<protein>
    <submittedName>
        <fullName evidence="2">Uncharacterized protein</fullName>
    </submittedName>
</protein>
<dbReference type="Proteomes" id="UP001157017">
    <property type="component" value="Unassembled WGS sequence"/>
</dbReference>
<keyword evidence="3" id="KW-1185">Reference proteome</keyword>
<proteinExistence type="predicted"/>
<comment type="caution">
    <text evidence="2">The sequence shown here is derived from an EMBL/GenBank/DDBJ whole genome shotgun (WGS) entry which is preliminary data.</text>
</comment>
<dbReference type="EMBL" id="BSUZ01000001">
    <property type="protein sequence ID" value="GMA87343.1"/>
    <property type="molecule type" value="Genomic_DNA"/>
</dbReference>
<feature type="region of interest" description="Disordered" evidence="1">
    <location>
        <begin position="102"/>
        <end position="121"/>
    </location>
</feature>
<feature type="compositionally biased region" description="Basic and acidic residues" evidence="1">
    <location>
        <begin position="15"/>
        <end position="24"/>
    </location>
</feature>
<reference evidence="3" key="1">
    <citation type="journal article" date="2019" name="Int. J. Syst. Evol. Microbiol.">
        <title>The Global Catalogue of Microorganisms (GCM) 10K type strain sequencing project: providing services to taxonomists for standard genome sequencing and annotation.</title>
        <authorList>
            <consortium name="The Broad Institute Genomics Platform"/>
            <consortium name="The Broad Institute Genome Sequencing Center for Infectious Disease"/>
            <person name="Wu L."/>
            <person name="Ma J."/>
        </authorList>
    </citation>
    <scope>NUCLEOTIDE SEQUENCE [LARGE SCALE GENOMIC DNA]</scope>
    <source>
        <strain evidence="3">NBRC 108730</strain>
    </source>
</reference>
<feature type="region of interest" description="Disordered" evidence="1">
    <location>
        <begin position="1"/>
        <end position="92"/>
    </location>
</feature>
<evidence type="ECO:0000256" key="1">
    <source>
        <dbReference type="SAM" id="MobiDB-lite"/>
    </source>
</evidence>
<name>A0ABQ6JGM9_9ACTN</name>
<evidence type="ECO:0000313" key="2">
    <source>
        <dbReference type="EMBL" id="GMA87343.1"/>
    </source>
</evidence>